<protein>
    <submittedName>
        <fullName evidence="2">NAD(P)-dependent oxidoreductase</fullName>
    </submittedName>
</protein>
<name>A0ABN5HYX0_9ACTN</name>
<keyword evidence="3" id="KW-1185">Reference proteome</keyword>
<dbReference type="SUPFAM" id="SSF51735">
    <property type="entry name" value="NAD(P)-binding Rossmann-fold domains"/>
    <property type="match status" value="1"/>
</dbReference>
<dbReference type="EMBL" id="CP026652">
    <property type="protein sequence ID" value="AVH55808.1"/>
    <property type="molecule type" value="Genomic_DNA"/>
</dbReference>
<dbReference type="InterPro" id="IPR001509">
    <property type="entry name" value="Epimerase_deHydtase"/>
</dbReference>
<dbReference type="Proteomes" id="UP000238413">
    <property type="component" value="Chromosome"/>
</dbReference>
<reference evidence="2 3" key="1">
    <citation type="submission" date="2018-02" db="EMBL/GenBank/DDBJ databases">
        <title>Complete genome sequence of Streptomyces dengpaensis, the producer of angucyclines.</title>
        <authorList>
            <person name="Yumei L."/>
        </authorList>
    </citation>
    <scope>NUCLEOTIDE SEQUENCE [LARGE SCALE GENOMIC DNA]</scope>
    <source>
        <strain evidence="2 3">XZHG99</strain>
    </source>
</reference>
<feature type="domain" description="NAD-dependent epimerase/dehydratase" evidence="1">
    <location>
        <begin position="15"/>
        <end position="232"/>
    </location>
</feature>
<organism evidence="2 3">
    <name type="scientific">Streptomyces dengpaensis</name>
    <dbReference type="NCBI Taxonomy" id="2049881"/>
    <lineage>
        <taxon>Bacteria</taxon>
        <taxon>Bacillati</taxon>
        <taxon>Actinomycetota</taxon>
        <taxon>Actinomycetes</taxon>
        <taxon>Kitasatosporales</taxon>
        <taxon>Streptomycetaceae</taxon>
        <taxon>Streptomyces</taxon>
    </lineage>
</organism>
<sequence length="336" mass="35923">MRPLRGVPAVGDRLLVTGGSGFIGSHVVRALLSPTSSTHPAPAEVRLLAHRRAVRLPETGRGVVREVPSGLDDHVALRELCDGVDTVVHLANRVEGTLEECASVNVDGTRALLRAAAAAGVRRVLYLSTTAVYEDGCHRGVPEDGPPRRPVSAASLTRLRAEEMVLEAGGMVVRPHLVYGAGDRWVVPMVARLLPELPGWIDAGDSRMTLIAVDDLARALAALALAPWEHDTPAVLHAGHPEPVTSRELFTAVADALELPLPSRDISLARARLLLGAEQDARRARLLSLVATDHWYDCSRIWPITGSAAGAGFAQGFARHASWYRQHHRASAAGVS</sequence>
<evidence type="ECO:0000313" key="3">
    <source>
        <dbReference type="Proteomes" id="UP000238413"/>
    </source>
</evidence>
<evidence type="ECO:0000259" key="1">
    <source>
        <dbReference type="Pfam" id="PF01370"/>
    </source>
</evidence>
<dbReference type="PANTHER" id="PTHR43245">
    <property type="entry name" value="BIFUNCTIONAL POLYMYXIN RESISTANCE PROTEIN ARNA"/>
    <property type="match status" value="1"/>
</dbReference>
<dbReference type="InterPro" id="IPR050177">
    <property type="entry name" value="Lipid_A_modif_metabolic_enz"/>
</dbReference>
<accession>A0ABN5HYX0</accession>
<evidence type="ECO:0000313" key="2">
    <source>
        <dbReference type="EMBL" id="AVH55808.1"/>
    </source>
</evidence>
<proteinExistence type="predicted"/>
<gene>
    <name evidence="2" type="ORF">C4B68_08535</name>
</gene>
<dbReference type="Pfam" id="PF01370">
    <property type="entry name" value="Epimerase"/>
    <property type="match status" value="1"/>
</dbReference>
<dbReference type="Gene3D" id="3.40.50.720">
    <property type="entry name" value="NAD(P)-binding Rossmann-like Domain"/>
    <property type="match status" value="1"/>
</dbReference>
<dbReference type="InterPro" id="IPR036291">
    <property type="entry name" value="NAD(P)-bd_dom_sf"/>
</dbReference>